<name>F6CWW5_MARPP</name>
<gene>
    <name evidence="2" type="ordered locus">Mar181_2494</name>
</gene>
<accession>F6CWW5</accession>
<dbReference type="OrthoDB" id="6171716at2"/>
<evidence type="ECO:0000313" key="3">
    <source>
        <dbReference type="Proteomes" id="UP000009230"/>
    </source>
</evidence>
<dbReference type="EMBL" id="CP002771">
    <property type="protein sequence ID" value="AEF55527.1"/>
    <property type="molecule type" value="Genomic_DNA"/>
</dbReference>
<dbReference type="STRING" id="491952.Mar181_2494"/>
<dbReference type="KEGG" id="mpc:Mar181_2494"/>
<proteinExistence type="predicted"/>
<dbReference type="SUPFAM" id="SSF81901">
    <property type="entry name" value="HCP-like"/>
    <property type="match status" value="1"/>
</dbReference>
<dbReference type="Gene3D" id="1.25.40.10">
    <property type="entry name" value="Tetratricopeptide repeat domain"/>
    <property type="match status" value="1"/>
</dbReference>
<feature type="chain" id="PRO_5003332851" description="Sel1 domain protein repeat-containing protein" evidence="1">
    <location>
        <begin position="31"/>
        <end position="347"/>
    </location>
</feature>
<dbReference type="eggNOG" id="COG0790">
    <property type="taxonomic scope" value="Bacteria"/>
</dbReference>
<feature type="signal peptide" evidence="1">
    <location>
        <begin position="1"/>
        <end position="30"/>
    </location>
</feature>
<dbReference type="InterPro" id="IPR011990">
    <property type="entry name" value="TPR-like_helical_dom_sf"/>
</dbReference>
<evidence type="ECO:0008006" key="4">
    <source>
        <dbReference type="Google" id="ProtNLM"/>
    </source>
</evidence>
<keyword evidence="1" id="KW-0732">Signal</keyword>
<evidence type="ECO:0000256" key="1">
    <source>
        <dbReference type="SAM" id="SignalP"/>
    </source>
</evidence>
<dbReference type="Proteomes" id="UP000009230">
    <property type="component" value="Chromosome"/>
</dbReference>
<reference evidence="2 3" key="1">
    <citation type="journal article" date="2012" name="Stand. Genomic Sci.">
        <title>Complete genome sequence of Marinomonas posidonica type strain (IVIA-Po-181(T)).</title>
        <authorList>
            <person name="Lucas-Elio P."/>
            <person name="Goodwin L."/>
            <person name="Woyke T."/>
            <person name="Pitluck S."/>
            <person name="Nolan M."/>
            <person name="Kyrpides N.C."/>
            <person name="Detter J.C."/>
            <person name="Copeland A."/>
            <person name="Lu M."/>
            <person name="Bruce D."/>
            <person name="Detter C."/>
            <person name="Tapia R."/>
            <person name="Han S."/>
            <person name="Land M.L."/>
            <person name="Ivanova N."/>
            <person name="Mikhailova N."/>
            <person name="Johnston A.W."/>
            <person name="Sanchez-Amat A."/>
        </authorList>
    </citation>
    <scope>NUCLEOTIDE SEQUENCE [LARGE SCALE GENOMIC DNA]</scope>
    <source>
        <strain evidence="3">CECT 7376 / NCIMB 14433 / IVIA-Po-181</strain>
    </source>
</reference>
<dbReference type="HOGENOM" id="CLU_764622_0_0_6"/>
<protein>
    <recommendedName>
        <fullName evidence="4">Sel1 domain protein repeat-containing protein</fullName>
    </recommendedName>
</protein>
<organism evidence="2 3">
    <name type="scientific">Marinomonas posidonica (strain CECT 7376 / NCIMB 14433 / IVIA-Po-181)</name>
    <dbReference type="NCBI Taxonomy" id="491952"/>
    <lineage>
        <taxon>Bacteria</taxon>
        <taxon>Pseudomonadati</taxon>
        <taxon>Pseudomonadota</taxon>
        <taxon>Gammaproteobacteria</taxon>
        <taxon>Oceanospirillales</taxon>
        <taxon>Oceanospirillaceae</taxon>
        <taxon>Marinomonas</taxon>
    </lineage>
</organism>
<dbReference type="AlphaFoldDB" id="F6CWW5"/>
<evidence type="ECO:0000313" key="2">
    <source>
        <dbReference type="EMBL" id="AEF55527.1"/>
    </source>
</evidence>
<sequence length="347" mass="39561">MFNIFCLRCCYVIKCVLLLAILASSEAVLASTSFFDDGISVADAYERGRTLRAQYKNRLAREYLKFAADQGDSSAAFLYALELQGYQKTIRTSHTVNDYIESAAKHNDLGAVQYLAYRSDQGKQTFWSKKYFNLLENLEAENASSAYLGYFLYFQKLDAEKANLYLEKAIEQLNPVALMIKADHIRNGEGFYFFDYSRLNSALEFYIKGANTGYLPAIKRLVDVLESLKREDESFEWLVKSANKGELASIATVARVLSGNSETYKGIALNLVESKSYYDLYFTYAGTDRFSSLYETMLVELEEVVGRLDEKQLANSDEKFHALKDGIKKPVSSDYYWFDDGYVYSLN</sequence>
<keyword evidence="3" id="KW-1185">Reference proteome</keyword>